<dbReference type="AlphaFoldDB" id="A6G6H1"/>
<accession>A6G6H1</accession>
<organism evidence="1 2">
    <name type="scientific">Plesiocystis pacifica SIR-1</name>
    <dbReference type="NCBI Taxonomy" id="391625"/>
    <lineage>
        <taxon>Bacteria</taxon>
        <taxon>Pseudomonadati</taxon>
        <taxon>Myxococcota</taxon>
        <taxon>Polyangia</taxon>
        <taxon>Nannocystales</taxon>
        <taxon>Nannocystaceae</taxon>
        <taxon>Plesiocystis</taxon>
    </lineage>
</organism>
<dbReference type="InterPro" id="IPR029024">
    <property type="entry name" value="TerB-like"/>
</dbReference>
<name>A6G6H1_9BACT</name>
<dbReference type="OrthoDB" id="9833053at2"/>
<evidence type="ECO:0000313" key="2">
    <source>
        <dbReference type="Proteomes" id="UP000005801"/>
    </source>
</evidence>
<dbReference type="CDD" id="cd07177">
    <property type="entry name" value="terB_like"/>
    <property type="match status" value="1"/>
</dbReference>
<reference evidence="1 2" key="1">
    <citation type="submission" date="2007-06" db="EMBL/GenBank/DDBJ databases">
        <authorList>
            <person name="Shimkets L."/>
            <person name="Ferriera S."/>
            <person name="Johnson J."/>
            <person name="Kravitz S."/>
            <person name="Beeson K."/>
            <person name="Sutton G."/>
            <person name="Rogers Y.-H."/>
            <person name="Friedman R."/>
            <person name="Frazier M."/>
            <person name="Venter J.C."/>
        </authorList>
    </citation>
    <scope>NUCLEOTIDE SEQUENCE [LARGE SCALE GENOMIC DNA]</scope>
    <source>
        <strain evidence="1 2">SIR-1</strain>
    </source>
</reference>
<evidence type="ECO:0000313" key="1">
    <source>
        <dbReference type="EMBL" id="EDM78600.1"/>
    </source>
</evidence>
<gene>
    <name evidence="1" type="ORF">PPSIR1_15220</name>
</gene>
<dbReference type="EMBL" id="ABCS01000029">
    <property type="protein sequence ID" value="EDM78600.1"/>
    <property type="molecule type" value="Genomic_DNA"/>
</dbReference>
<dbReference type="STRING" id="391625.PPSIR1_15220"/>
<protein>
    <submittedName>
        <fullName evidence="1">Uncharacterized protein</fullName>
    </submittedName>
</protein>
<dbReference type="SUPFAM" id="SSF158682">
    <property type="entry name" value="TerB-like"/>
    <property type="match status" value="1"/>
</dbReference>
<comment type="caution">
    <text evidence="1">The sequence shown here is derived from an EMBL/GenBank/DDBJ whole genome shotgun (WGS) entry which is preliminary data.</text>
</comment>
<dbReference type="Gene3D" id="1.10.3680.10">
    <property type="entry name" value="TerB-like"/>
    <property type="match status" value="1"/>
</dbReference>
<sequence>MSVSPETEWILVATGLIAHADGHLDGNEVERLMAMIDDRIPTESYSDWLGMLGDAAALEARYAELPSPAADQHELLLEEAWTMAMVDESENVPEIAVLERIAGGLGIASEQLSSWRASWRERERNYARRVAELLAYCLGGGQPIEGRERGRFERFVDRLPARPELRAELYALAAEPRTDADAIASECAELDRSRRVRAFRLVGRQVGRAADQDKASERFGNLVRLAGLLDTELLAL</sequence>
<proteinExistence type="predicted"/>
<keyword evidence="2" id="KW-1185">Reference proteome</keyword>
<dbReference type="RefSeq" id="WP_006972320.1">
    <property type="nucleotide sequence ID" value="NZ_ABCS01000029.1"/>
</dbReference>
<dbReference type="Proteomes" id="UP000005801">
    <property type="component" value="Unassembled WGS sequence"/>
</dbReference>